<feature type="transmembrane region" description="Helical" evidence="8">
    <location>
        <begin position="12"/>
        <end position="33"/>
    </location>
</feature>
<accession>A0A1M6N0S5</accession>
<dbReference type="PANTHER" id="PTHR43357">
    <property type="entry name" value="INNER MEMBRANE ABC TRANSPORTER PERMEASE PROTEIN YDCV"/>
    <property type="match status" value="1"/>
</dbReference>
<sequence>MQKKKNIGARIIVIIVIAYLLVPLIMTLIYSLFKEWIDVVPTGFTLSAYVALFTDPAFWQSVGRTVIISVIPIALCTVFVLLAMYVVVIYHPEWDRFMQILCTIPYAIQGVILPICVLSLYTSAPEPLNNRMVMLVATYMVVILPYVYQGIRNNIAGVGAGRMIEAAQMLGASKLYAFFRVVIPNIMSGVTVSVMLAMAIVFGDFVIINTLAGGHFMTAQMYMYDVMKKSGQRTCAVIIILFVVTLLISGFAFVLQSKQGNKKVK</sequence>
<keyword evidence="3" id="KW-1003">Cell membrane</keyword>
<dbReference type="EMBL" id="FQZY01000021">
    <property type="protein sequence ID" value="SHJ89243.1"/>
    <property type="molecule type" value="Genomic_DNA"/>
</dbReference>
<feature type="transmembrane region" description="Helical" evidence="8">
    <location>
        <begin position="236"/>
        <end position="255"/>
    </location>
</feature>
<dbReference type="InterPro" id="IPR035906">
    <property type="entry name" value="MetI-like_sf"/>
</dbReference>
<evidence type="ECO:0000256" key="3">
    <source>
        <dbReference type="ARBA" id="ARBA00022475"/>
    </source>
</evidence>
<dbReference type="Proteomes" id="UP000184301">
    <property type="component" value="Unassembled WGS sequence"/>
</dbReference>
<dbReference type="STRING" id="1121950.SAMN02745243_01656"/>
<dbReference type="SUPFAM" id="SSF161098">
    <property type="entry name" value="MetI-like"/>
    <property type="match status" value="1"/>
</dbReference>
<keyword evidence="7 8" id="KW-0472">Membrane</keyword>
<proteinExistence type="inferred from homology"/>
<keyword evidence="2 8" id="KW-0813">Transport</keyword>
<evidence type="ECO:0000259" key="9">
    <source>
        <dbReference type="PROSITE" id="PS50928"/>
    </source>
</evidence>
<reference evidence="10 11" key="1">
    <citation type="submission" date="2016-11" db="EMBL/GenBank/DDBJ databases">
        <authorList>
            <person name="Jaros S."/>
            <person name="Januszkiewicz K."/>
            <person name="Wedrychowicz H."/>
        </authorList>
    </citation>
    <scope>NUCLEOTIDE SEQUENCE [LARGE SCALE GENOMIC DNA]</scope>
    <source>
        <strain evidence="10 11">DSM 15480</strain>
    </source>
</reference>
<feature type="transmembrane region" description="Helical" evidence="8">
    <location>
        <begin position="97"/>
        <end position="121"/>
    </location>
</feature>
<dbReference type="GO" id="GO:0005886">
    <property type="term" value="C:plasma membrane"/>
    <property type="evidence" value="ECO:0007669"/>
    <property type="project" value="UniProtKB-SubCell"/>
</dbReference>
<name>A0A1M6N0S5_9FIRM</name>
<comment type="similarity">
    <text evidence="8">Belongs to the binding-protein-dependent transport system permease family.</text>
</comment>
<feature type="domain" description="ABC transmembrane type-1" evidence="9">
    <location>
        <begin position="62"/>
        <end position="252"/>
    </location>
</feature>
<dbReference type="Gene3D" id="1.10.3720.10">
    <property type="entry name" value="MetI-like"/>
    <property type="match status" value="1"/>
</dbReference>
<feature type="transmembrane region" description="Helical" evidence="8">
    <location>
        <begin position="195"/>
        <end position="216"/>
    </location>
</feature>
<dbReference type="RefSeq" id="WP_073108312.1">
    <property type="nucleotide sequence ID" value="NZ_FQZY01000021.1"/>
</dbReference>
<protein>
    <submittedName>
        <fullName evidence="10">Putative spermidine/putrescine transport system permease protein</fullName>
    </submittedName>
</protein>
<evidence type="ECO:0000313" key="11">
    <source>
        <dbReference type="Proteomes" id="UP000184301"/>
    </source>
</evidence>
<evidence type="ECO:0000256" key="5">
    <source>
        <dbReference type="ARBA" id="ARBA00022692"/>
    </source>
</evidence>
<evidence type="ECO:0000256" key="1">
    <source>
        <dbReference type="ARBA" id="ARBA00004429"/>
    </source>
</evidence>
<dbReference type="PANTHER" id="PTHR43357:SF4">
    <property type="entry name" value="INNER MEMBRANE ABC TRANSPORTER PERMEASE PROTEIN YDCV"/>
    <property type="match status" value="1"/>
</dbReference>
<evidence type="ECO:0000256" key="7">
    <source>
        <dbReference type="ARBA" id="ARBA00023136"/>
    </source>
</evidence>
<dbReference type="CDD" id="cd06261">
    <property type="entry name" value="TM_PBP2"/>
    <property type="match status" value="1"/>
</dbReference>
<evidence type="ECO:0000313" key="10">
    <source>
        <dbReference type="EMBL" id="SHJ89243.1"/>
    </source>
</evidence>
<dbReference type="InterPro" id="IPR000515">
    <property type="entry name" value="MetI-like"/>
</dbReference>
<keyword evidence="4" id="KW-0997">Cell inner membrane</keyword>
<keyword evidence="5 8" id="KW-0812">Transmembrane</keyword>
<feature type="transmembrane region" description="Helical" evidence="8">
    <location>
        <begin position="66"/>
        <end position="91"/>
    </location>
</feature>
<feature type="transmembrane region" description="Helical" evidence="8">
    <location>
        <begin position="133"/>
        <end position="151"/>
    </location>
</feature>
<evidence type="ECO:0000256" key="6">
    <source>
        <dbReference type="ARBA" id="ARBA00022989"/>
    </source>
</evidence>
<evidence type="ECO:0000256" key="4">
    <source>
        <dbReference type="ARBA" id="ARBA00022519"/>
    </source>
</evidence>
<gene>
    <name evidence="10" type="ORF">SAMN02745243_01656</name>
</gene>
<organism evidence="10 11">
    <name type="scientific">Hespellia stercorisuis DSM 15480</name>
    <dbReference type="NCBI Taxonomy" id="1121950"/>
    <lineage>
        <taxon>Bacteria</taxon>
        <taxon>Bacillati</taxon>
        <taxon>Bacillota</taxon>
        <taxon>Clostridia</taxon>
        <taxon>Lachnospirales</taxon>
        <taxon>Lachnospiraceae</taxon>
        <taxon>Hespellia</taxon>
    </lineage>
</organism>
<keyword evidence="11" id="KW-1185">Reference proteome</keyword>
<dbReference type="OrthoDB" id="9782004at2"/>
<evidence type="ECO:0000256" key="8">
    <source>
        <dbReference type="RuleBase" id="RU363032"/>
    </source>
</evidence>
<dbReference type="GO" id="GO:0055085">
    <property type="term" value="P:transmembrane transport"/>
    <property type="evidence" value="ECO:0007669"/>
    <property type="project" value="InterPro"/>
</dbReference>
<dbReference type="AlphaFoldDB" id="A0A1M6N0S5"/>
<dbReference type="PROSITE" id="PS50928">
    <property type="entry name" value="ABC_TM1"/>
    <property type="match status" value="1"/>
</dbReference>
<keyword evidence="6 8" id="KW-1133">Transmembrane helix</keyword>
<comment type="subcellular location">
    <subcellularLocation>
        <location evidence="1">Cell inner membrane</location>
        <topology evidence="1">Multi-pass membrane protein</topology>
    </subcellularLocation>
    <subcellularLocation>
        <location evidence="8">Cell membrane</location>
        <topology evidence="8">Multi-pass membrane protein</topology>
    </subcellularLocation>
</comment>
<evidence type="ECO:0000256" key="2">
    <source>
        <dbReference type="ARBA" id="ARBA00022448"/>
    </source>
</evidence>
<dbReference type="Pfam" id="PF00528">
    <property type="entry name" value="BPD_transp_1"/>
    <property type="match status" value="1"/>
</dbReference>